<protein>
    <submittedName>
        <fullName evidence="6">Neutral zinc metallopeptidase</fullName>
    </submittedName>
</protein>
<dbReference type="InterPro" id="IPR007343">
    <property type="entry name" value="Uncharacterised_pept_Zn_put"/>
</dbReference>
<evidence type="ECO:0000256" key="5">
    <source>
        <dbReference type="SAM" id="Phobius"/>
    </source>
</evidence>
<name>A0ABY4MX69_9MICO</name>
<keyword evidence="3 5" id="KW-1133">Transmembrane helix</keyword>
<dbReference type="PANTHER" id="PTHR30168">
    <property type="entry name" value="PUTATIVE MEMBRANE PROTEIN YPFJ"/>
    <property type="match status" value="1"/>
</dbReference>
<gene>
    <name evidence="6" type="ORF">M3M28_00695</name>
</gene>
<dbReference type="EMBL" id="CP097160">
    <property type="protein sequence ID" value="UQN15020.1"/>
    <property type="molecule type" value="Genomic_DNA"/>
</dbReference>
<evidence type="ECO:0000256" key="4">
    <source>
        <dbReference type="ARBA" id="ARBA00023136"/>
    </source>
</evidence>
<feature type="transmembrane region" description="Helical" evidence="5">
    <location>
        <begin position="21"/>
        <end position="43"/>
    </location>
</feature>
<evidence type="ECO:0000256" key="1">
    <source>
        <dbReference type="ARBA" id="ARBA00004167"/>
    </source>
</evidence>
<comment type="subcellular location">
    <subcellularLocation>
        <location evidence="1">Membrane</location>
        <topology evidence="1">Single-pass membrane protein</topology>
    </subcellularLocation>
</comment>
<evidence type="ECO:0000256" key="3">
    <source>
        <dbReference type="ARBA" id="ARBA00022989"/>
    </source>
</evidence>
<reference evidence="6" key="1">
    <citation type="submission" date="2022-05" db="EMBL/GenBank/DDBJ databases">
        <title>Complete genome sequence of toluene-degrading Gulosibacter sediminis strain ACHW.36C.</title>
        <authorList>
            <person name="Wai A.C."/>
            <person name="Lai G.K."/>
            <person name="Griffin S.D."/>
            <person name="Leung F.C."/>
        </authorList>
    </citation>
    <scope>NUCLEOTIDE SEQUENCE [LARGE SCALE GENOMIC DNA]</scope>
    <source>
        <strain evidence="6">ACHW.36C</strain>
    </source>
</reference>
<proteinExistence type="predicted"/>
<organism evidence="6">
    <name type="scientific">Gulosibacter sediminis</name>
    <dbReference type="NCBI Taxonomy" id="1729695"/>
    <lineage>
        <taxon>Bacteria</taxon>
        <taxon>Bacillati</taxon>
        <taxon>Actinomycetota</taxon>
        <taxon>Actinomycetes</taxon>
        <taxon>Micrococcales</taxon>
        <taxon>Microbacteriaceae</taxon>
        <taxon>Gulosibacter</taxon>
    </lineage>
</organism>
<keyword evidence="2 5" id="KW-0812">Transmembrane</keyword>
<dbReference type="PANTHER" id="PTHR30168:SF0">
    <property type="entry name" value="INNER MEMBRANE PROTEIN"/>
    <property type="match status" value="1"/>
</dbReference>
<evidence type="ECO:0000256" key="2">
    <source>
        <dbReference type="ARBA" id="ARBA00022692"/>
    </source>
</evidence>
<accession>A0ABY4MX69</accession>
<evidence type="ECO:0000313" key="6">
    <source>
        <dbReference type="EMBL" id="UQN15020.1"/>
    </source>
</evidence>
<dbReference type="Pfam" id="PF04228">
    <property type="entry name" value="Zn_peptidase"/>
    <property type="match status" value="1"/>
</dbReference>
<keyword evidence="4 5" id="KW-0472">Membrane</keyword>
<sequence length="294" mass="31166">MTFNENSNLDSGNVRKRRGGTTAAVGGGGVVVLILGLLSTQLFGVDLTQFFGGAGTEQQQSASDEDLVCTGAEANAQRDCRVEGAAVTLESYWADASSEVGIRDYVDPTVILYEGQTSSACGTASNAVGPFYCPTDQSIYMDTSFFDILTEQFGASGGPLSEMYVLAHEWGHHIQNLAGALTSDRQRDTGDNGGQVRIELQADCYAGAWMGEAASQTDADGNAILEAPTRAEIETTISAAEAIGDDHIMEQQGMEVQPEAFTHGTSEQRVNWLITGYEQGVGSCDTFSVPDSQL</sequence>